<proteinExistence type="predicted"/>
<sequence length="80" mass="8392">MSTRCDSPVRTYDPFGEPVDIARACAATPGDRRARHAALAVFWSLALLLTAGRAYLGDQPVSQLAAGAQARLALLVSPAP</sequence>
<protein>
    <submittedName>
        <fullName evidence="2">Uncharacterized protein</fullName>
    </submittedName>
</protein>
<gene>
    <name evidence="2" type="ORF">F6X53_08385</name>
</gene>
<feature type="transmembrane region" description="Helical" evidence="1">
    <location>
        <begin position="37"/>
        <end position="56"/>
    </location>
</feature>
<dbReference type="EMBL" id="VZZK01000007">
    <property type="protein sequence ID" value="KAB1079776.1"/>
    <property type="molecule type" value="Genomic_DNA"/>
</dbReference>
<keyword evidence="3" id="KW-1185">Reference proteome</keyword>
<name>A0A6L3T851_9HYPH</name>
<accession>A0A6L3T851</accession>
<evidence type="ECO:0000256" key="1">
    <source>
        <dbReference type="SAM" id="Phobius"/>
    </source>
</evidence>
<dbReference type="OrthoDB" id="7998605at2"/>
<dbReference type="Proteomes" id="UP000474159">
    <property type="component" value="Unassembled WGS sequence"/>
</dbReference>
<evidence type="ECO:0000313" key="2">
    <source>
        <dbReference type="EMBL" id="KAB1079776.1"/>
    </source>
</evidence>
<keyword evidence="1" id="KW-0812">Transmembrane</keyword>
<reference evidence="2 3" key="1">
    <citation type="submission" date="2019-09" db="EMBL/GenBank/DDBJ databases">
        <title>YIM 48816 draft genome.</title>
        <authorList>
            <person name="Jiang L."/>
        </authorList>
    </citation>
    <scope>NUCLEOTIDE SEQUENCE [LARGE SCALE GENOMIC DNA]</scope>
    <source>
        <strain evidence="2 3">YIM 48816</strain>
    </source>
</reference>
<comment type="caution">
    <text evidence="2">The sequence shown here is derived from an EMBL/GenBank/DDBJ whole genome shotgun (WGS) entry which is preliminary data.</text>
</comment>
<keyword evidence="1" id="KW-0472">Membrane</keyword>
<dbReference type="RefSeq" id="WP_150999441.1">
    <property type="nucleotide sequence ID" value="NZ_BPQY01000355.1"/>
</dbReference>
<keyword evidence="1" id="KW-1133">Transmembrane helix</keyword>
<dbReference type="AlphaFoldDB" id="A0A6L3T851"/>
<organism evidence="2 3">
    <name type="scientific">Methylobacterium soli</name>
    <dbReference type="NCBI Taxonomy" id="553447"/>
    <lineage>
        <taxon>Bacteria</taxon>
        <taxon>Pseudomonadati</taxon>
        <taxon>Pseudomonadota</taxon>
        <taxon>Alphaproteobacteria</taxon>
        <taxon>Hyphomicrobiales</taxon>
        <taxon>Methylobacteriaceae</taxon>
        <taxon>Methylobacterium</taxon>
    </lineage>
</organism>
<evidence type="ECO:0000313" key="3">
    <source>
        <dbReference type="Proteomes" id="UP000474159"/>
    </source>
</evidence>